<evidence type="ECO:0000313" key="3">
    <source>
        <dbReference type="EMBL" id="TCO42479.1"/>
    </source>
</evidence>
<evidence type="ECO:0000313" key="4">
    <source>
        <dbReference type="Proteomes" id="UP000295573"/>
    </source>
</evidence>
<keyword evidence="2" id="KW-1133">Transmembrane helix</keyword>
<accession>A0A4R2IF87</accession>
<proteinExistence type="predicted"/>
<evidence type="ECO:0000256" key="2">
    <source>
        <dbReference type="SAM" id="Phobius"/>
    </source>
</evidence>
<keyword evidence="2" id="KW-0472">Membrane</keyword>
<protein>
    <submittedName>
        <fullName evidence="3">Uncharacterized protein</fullName>
    </submittedName>
</protein>
<dbReference type="EMBL" id="SLWR01000013">
    <property type="protein sequence ID" value="TCO42479.1"/>
    <property type="molecule type" value="Genomic_DNA"/>
</dbReference>
<comment type="caution">
    <text evidence="3">The sequence shown here is derived from an EMBL/GenBank/DDBJ whole genome shotgun (WGS) entry which is preliminary data.</text>
</comment>
<organism evidence="3 4">
    <name type="scientific">Kribbella antiqua</name>
    <dbReference type="NCBI Taxonomy" id="2512217"/>
    <lineage>
        <taxon>Bacteria</taxon>
        <taxon>Bacillati</taxon>
        <taxon>Actinomycetota</taxon>
        <taxon>Actinomycetes</taxon>
        <taxon>Propionibacteriales</taxon>
        <taxon>Kribbellaceae</taxon>
        <taxon>Kribbella</taxon>
    </lineage>
</organism>
<reference evidence="3 4" key="1">
    <citation type="journal article" date="2015" name="Stand. Genomic Sci.">
        <title>Genomic Encyclopedia of Bacterial and Archaeal Type Strains, Phase III: the genomes of soil and plant-associated and newly described type strains.</title>
        <authorList>
            <person name="Whitman W.B."/>
            <person name="Woyke T."/>
            <person name="Klenk H.P."/>
            <person name="Zhou Y."/>
            <person name="Lilburn T.G."/>
            <person name="Beck B.J."/>
            <person name="De Vos P."/>
            <person name="Vandamme P."/>
            <person name="Eisen J.A."/>
            <person name="Garrity G."/>
            <person name="Hugenholtz P."/>
            <person name="Kyrpides N.C."/>
        </authorList>
    </citation>
    <scope>NUCLEOTIDE SEQUENCE [LARGE SCALE GENOMIC DNA]</scope>
    <source>
        <strain evidence="3 4">VKM Ac-2541</strain>
    </source>
</reference>
<feature type="region of interest" description="Disordered" evidence="1">
    <location>
        <begin position="13"/>
        <end position="56"/>
    </location>
</feature>
<feature type="compositionally biased region" description="Low complexity" evidence="1">
    <location>
        <begin position="24"/>
        <end position="38"/>
    </location>
</feature>
<sequence>MLVNARLMPIVTSSSRCAEEHQDQGQNGENGAGRENGAVPERGHSAEADQQAGHDSTDTAGVLAVVQISPDCGPIACAGLSRSGFNDHGNVGVVVGVSVLVGVAAGVSVLVGVVDGSGVI</sequence>
<feature type="transmembrane region" description="Helical" evidence="2">
    <location>
        <begin position="91"/>
        <end position="114"/>
    </location>
</feature>
<keyword evidence="4" id="KW-1185">Reference proteome</keyword>
<keyword evidence="2" id="KW-0812">Transmembrane</keyword>
<evidence type="ECO:0000256" key="1">
    <source>
        <dbReference type="SAM" id="MobiDB-lite"/>
    </source>
</evidence>
<dbReference type="Proteomes" id="UP000295573">
    <property type="component" value="Unassembled WGS sequence"/>
</dbReference>
<gene>
    <name evidence="3" type="ORF">EV646_113101</name>
</gene>
<dbReference type="AlphaFoldDB" id="A0A4R2IF87"/>
<name>A0A4R2IF87_9ACTN</name>